<feature type="non-terminal residue" evidence="1">
    <location>
        <position position="53"/>
    </location>
</feature>
<dbReference type="Proteomes" id="UP000236291">
    <property type="component" value="Unassembled WGS sequence"/>
</dbReference>
<dbReference type="EMBL" id="ASHM01209610">
    <property type="protein sequence ID" value="PNX67449.1"/>
    <property type="molecule type" value="Genomic_DNA"/>
</dbReference>
<accession>A0A2K3KMG8</accession>
<gene>
    <name evidence="1" type="ORF">L195_g063522</name>
</gene>
<dbReference type="AlphaFoldDB" id="A0A2K3KMG8"/>
<evidence type="ECO:0000313" key="2">
    <source>
        <dbReference type="Proteomes" id="UP000236291"/>
    </source>
</evidence>
<name>A0A2K3KMG8_TRIPR</name>
<reference evidence="1 2" key="1">
    <citation type="journal article" date="2014" name="Am. J. Bot.">
        <title>Genome assembly and annotation for red clover (Trifolium pratense; Fabaceae).</title>
        <authorList>
            <person name="Istvanek J."/>
            <person name="Jaros M."/>
            <person name="Krenek A."/>
            <person name="Repkova J."/>
        </authorList>
    </citation>
    <scope>NUCLEOTIDE SEQUENCE [LARGE SCALE GENOMIC DNA]</scope>
    <source>
        <strain evidence="2">cv. Tatra</strain>
        <tissue evidence="1">Young leaves</tissue>
    </source>
</reference>
<comment type="caution">
    <text evidence="1">The sequence shown here is derived from an EMBL/GenBank/DDBJ whole genome shotgun (WGS) entry which is preliminary data.</text>
</comment>
<reference evidence="1 2" key="2">
    <citation type="journal article" date="2017" name="Front. Plant Sci.">
        <title>Gene Classification and Mining of Molecular Markers Useful in Red Clover (Trifolium pratense) Breeding.</title>
        <authorList>
            <person name="Istvanek J."/>
            <person name="Dluhosova J."/>
            <person name="Dluhos P."/>
            <person name="Patkova L."/>
            <person name="Nedelnik J."/>
            <person name="Repkova J."/>
        </authorList>
    </citation>
    <scope>NUCLEOTIDE SEQUENCE [LARGE SCALE GENOMIC DNA]</scope>
    <source>
        <strain evidence="2">cv. Tatra</strain>
        <tissue evidence="1">Young leaves</tissue>
    </source>
</reference>
<protein>
    <submittedName>
        <fullName evidence="1">Uncharacterized protein</fullName>
    </submittedName>
</protein>
<organism evidence="1 2">
    <name type="scientific">Trifolium pratense</name>
    <name type="common">Red clover</name>
    <dbReference type="NCBI Taxonomy" id="57577"/>
    <lineage>
        <taxon>Eukaryota</taxon>
        <taxon>Viridiplantae</taxon>
        <taxon>Streptophyta</taxon>
        <taxon>Embryophyta</taxon>
        <taxon>Tracheophyta</taxon>
        <taxon>Spermatophyta</taxon>
        <taxon>Magnoliopsida</taxon>
        <taxon>eudicotyledons</taxon>
        <taxon>Gunneridae</taxon>
        <taxon>Pentapetalae</taxon>
        <taxon>rosids</taxon>
        <taxon>fabids</taxon>
        <taxon>Fabales</taxon>
        <taxon>Fabaceae</taxon>
        <taxon>Papilionoideae</taxon>
        <taxon>50 kb inversion clade</taxon>
        <taxon>NPAAA clade</taxon>
        <taxon>Hologalegina</taxon>
        <taxon>IRL clade</taxon>
        <taxon>Trifolieae</taxon>
        <taxon>Trifolium</taxon>
    </lineage>
</organism>
<proteinExistence type="predicted"/>
<evidence type="ECO:0000313" key="1">
    <source>
        <dbReference type="EMBL" id="PNX67449.1"/>
    </source>
</evidence>
<sequence>MTKEIASDVGSVVINAVLDREDSGSILRNCDWEKAATAIERRLKSLDTRSDTG</sequence>